<evidence type="ECO:0000256" key="19">
    <source>
        <dbReference type="ARBA" id="ARBA00029351"/>
    </source>
</evidence>
<dbReference type="InterPro" id="IPR006311">
    <property type="entry name" value="TAT_signal"/>
</dbReference>
<evidence type="ECO:0000256" key="3">
    <source>
        <dbReference type="ARBA" id="ARBA00010651"/>
    </source>
</evidence>
<dbReference type="SUPFAM" id="SSF50022">
    <property type="entry name" value="ISP domain"/>
    <property type="match status" value="1"/>
</dbReference>
<dbReference type="RefSeq" id="WP_414437837.1">
    <property type="nucleotide sequence ID" value="NZ_CP133270.1"/>
</dbReference>
<evidence type="ECO:0000256" key="4">
    <source>
        <dbReference type="ARBA" id="ARBA00011649"/>
    </source>
</evidence>
<keyword evidence="12" id="KW-1278">Translocase</keyword>
<evidence type="ECO:0000256" key="15">
    <source>
        <dbReference type="ARBA" id="ARBA00023004"/>
    </source>
</evidence>
<keyword evidence="11" id="KW-0479">Metal-binding</keyword>
<evidence type="ECO:0000256" key="17">
    <source>
        <dbReference type="ARBA" id="ARBA00023136"/>
    </source>
</evidence>
<evidence type="ECO:0000256" key="18">
    <source>
        <dbReference type="ARBA" id="ARBA00023157"/>
    </source>
</evidence>
<evidence type="ECO:0000256" key="21">
    <source>
        <dbReference type="RuleBase" id="RU004497"/>
    </source>
</evidence>
<evidence type="ECO:0000256" key="8">
    <source>
        <dbReference type="ARBA" id="ARBA00022475"/>
    </source>
</evidence>
<comment type="subunit">
    <text evidence="4 21">The main subunits of complex b-c1 are: cytochrome b, cytochrome c1 and the Rieske protein.</text>
</comment>
<gene>
    <name evidence="23" type="ORF">Bealeia1_00687</name>
</gene>
<comment type="subcellular location">
    <subcellularLocation>
        <location evidence="2">Cell membrane</location>
        <topology evidence="2">Single-pass membrane protein</topology>
    </subcellularLocation>
</comment>
<keyword evidence="10" id="KW-0001">2Fe-2S</keyword>
<evidence type="ECO:0000256" key="12">
    <source>
        <dbReference type="ARBA" id="ARBA00022967"/>
    </source>
</evidence>
<evidence type="ECO:0000313" key="24">
    <source>
        <dbReference type="Proteomes" id="UP001330434"/>
    </source>
</evidence>
<evidence type="ECO:0000313" key="23">
    <source>
        <dbReference type="EMBL" id="WVX66508.1"/>
    </source>
</evidence>
<evidence type="ECO:0000256" key="16">
    <source>
        <dbReference type="ARBA" id="ARBA00023014"/>
    </source>
</evidence>
<dbReference type="Proteomes" id="UP001330434">
    <property type="component" value="Chromosome"/>
</dbReference>
<evidence type="ECO:0000256" key="2">
    <source>
        <dbReference type="ARBA" id="ARBA00004162"/>
    </source>
</evidence>
<evidence type="ECO:0000256" key="10">
    <source>
        <dbReference type="ARBA" id="ARBA00022714"/>
    </source>
</evidence>
<reference evidence="23 24" key="1">
    <citation type="journal article" date="2024" name="Environ. Microbiol.">
        <title>Novel evolutionary insights on the interactions of the Holosporales (Alphaproteobacteria) with eukaryotic hosts from comparative genomics.</title>
        <authorList>
            <person name="Giovannini M."/>
            <person name="Petroni G."/>
            <person name="Castelli M."/>
        </authorList>
    </citation>
    <scope>NUCLEOTIDE SEQUENCE [LARGE SCALE GENOMIC DNA]</scope>
    <source>
        <strain evidence="23 24">US_Bl 15I1</strain>
    </source>
</reference>
<dbReference type="InterPro" id="IPR014349">
    <property type="entry name" value="Rieske_Fe-S_prot"/>
</dbReference>
<organism evidence="23 24">
    <name type="scientific">Candidatus Bealeia paramacronuclearis</name>
    <dbReference type="NCBI Taxonomy" id="1921001"/>
    <lineage>
        <taxon>Bacteria</taxon>
        <taxon>Pseudomonadati</taxon>
        <taxon>Pseudomonadota</taxon>
        <taxon>Alphaproteobacteria</taxon>
        <taxon>Holosporales</taxon>
        <taxon>Holosporaceae</taxon>
        <taxon>Candidatus Bealeia</taxon>
    </lineage>
</organism>
<dbReference type="PRINTS" id="PR00162">
    <property type="entry name" value="RIESKE"/>
</dbReference>
<name>A0ABZ2C4A8_9PROT</name>
<dbReference type="Pfam" id="PF00355">
    <property type="entry name" value="Rieske"/>
    <property type="match status" value="1"/>
</dbReference>
<evidence type="ECO:0000256" key="9">
    <source>
        <dbReference type="ARBA" id="ARBA00022692"/>
    </source>
</evidence>
<dbReference type="NCBIfam" id="TIGR01416">
    <property type="entry name" value="Rieske_proteo"/>
    <property type="match status" value="1"/>
</dbReference>
<proteinExistence type="inferred from homology"/>
<dbReference type="NCBIfam" id="TIGR01409">
    <property type="entry name" value="TAT_signal_seq"/>
    <property type="match status" value="1"/>
</dbReference>
<keyword evidence="7 20" id="KW-0813">Transport</keyword>
<evidence type="ECO:0000259" key="22">
    <source>
        <dbReference type="PROSITE" id="PS51296"/>
    </source>
</evidence>
<dbReference type="Pfam" id="PF10399">
    <property type="entry name" value="UCR_Fe-S_N"/>
    <property type="match status" value="1"/>
</dbReference>
<dbReference type="InterPro" id="IPR036922">
    <property type="entry name" value="Rieske_2Fe-2S_sf"/>
</dbReference>
<dbReference type="CDD" id="cd03470">
    <property type="entry name" value="Rieske_cytochrome_bc1"/>
    <property type="match status" value="1"/>
</dbReference>
<dbReference type="Gene3D" id="1.20.5.510">
    <property type="entry name" value="Single helix bin"/>
    <property type="match status" value="1"/>
</dbReference>
<comment type="catalytic activity">
    <reaction evidence="19 20">
        <text>a quinol + 2 Fe(III)-[cytochrome c](out) = a quinone + 2 Fe(II)-[cytochrome c](out) + 2 H(+)(out)</text>
        <dbReference type="Rhea" id="RHEA:11484"/>
        <dbReference type="Rhea" id="RHEA-COMP:10350"/>
        <dbReference type="Rhea" id="RHEA-COMP:14399"/>
        <dbReference type="ChEBI" id="CHEBI:15378"/>
        <dbReference type="ChEBI" id="CHEBI:24646"/>
        <dbReference type="ChEBI" id="CHEBI:29033"/>
        <dbReference type="ChEBI" id="CHEBI:29034"/>
        <dbReference type="ChEBI" id="CHEBI:132124"/>
        <dbReference type="EC" id="7.1.1.8"/>
    </reaction>
</comment>
<evidence type="ECO:0000256" key="14">
    <source>
        <dbReference type="ARBA" id="ARBA00022989"/>
    </source>
</evidence>
<dbReference type="PANTHER" id="PTHR10134">
    <property type="entry name" value="CYTOCHROME B-C1 COMPLEX SUBUNIT RIESKE, MITOCHONDRIAL"/>
    <property type="match status" value="1"/>
</dbReference>
<keyword evidence="15" id="KW-0408">Iron</keyword>
<dbReference type="Gene3D" id="2.102.10.10">
    <property type="entry name" value="Rieske [2Fe-2S] iron-sulphur domain"/>
    <property type="match status" value="1"/>
</dbReference>
<keyword evidence="18" id="KW-1015">Disulfide bond</keyword>
<dbReference type="InterPro" id="IPR019546">
    <property type="entry name" value="TAT_signal_bac_arc"/>
</dbReference>
<evidence type="ECO:0000256" key="1">
    <source>
        <dbReference type="ARBA" id="ARBA00002444"/>
    </source>
</evidence>
<sequence>MAAQTLDKPVSHDEKAHAASRRDFLILTAGAVGAVGTAAIAWPFIDSMNPSAEVLAQSTTDVDLSAIQVGQAITVMWQGKPVFIRHRTSEEIKAAEEIPMSELMDPESDEARVKKGKAELLVVVGVCTHLGCVPNGQAPTQDRGKYGGWLCPCHGSLYDTSGRVRRGPAPLNLLVPPYMFLTDKSIRIGAEEKTNG</sequence>
<dbReference type="PROSITE" id="PS51318">
    <property type="entry name" value="TAT"/>
    <property type="match status" value="1"/>
</dbReference>
<keyword evidence="14 20" id="KW-1133">Transmembrane helix</keyword>
<keyword evidence="9 20" id="KW-0812">Transmembrane</keyword>
<protein>
    <recommendedName>
        <fullName evidence="6 20">Ubiquinol-cytochrome c reductase iron-sulfur subunit</fullName>
        <ecNumber evidence="5 20">7.1.1.8</ecNumber>
    </recommendedName>
</protein>
<comment type="similarity">
    <text evidence="3">Belongs to the Rieske iron-sulfur protein family.</text>
</comment>
<dbReference type="InterPro" id="IPR005805">
    <property type="entry name" value="Rieske_Fe-S_prot_C"/>
</dbReference>
<accession>A0ABZ2C4A8</accession>
<evidence type="ECO:0000256" key="6">
    <source>
        <dbReference type="ARBA" id="ARBA00019816"/>
    </source>
</evidence>
<evidence type="ECO:0000256" key="13">
    <source>
        <dbReference type="ARBA" id="ARBA00022982"/>
    </source>
</evidence>
<keyword evidence="8" id="KW-1003">Cell membrane</keyword>
<keyword evidence="24" id="KW-1185">Reference proteome</keyword>
<feature type="domain" description="Rieske" evidence="22">
    <location>
        <begin position="89"/>
        <end position="187"/>
    </location>
</feature>
<dbReference type="EC" id="7.1.1.8" evidence="5 20"/>
<comment type="function">
    <text evidence="1">Component of the ubiquinol-cytochrome c reductase complex (complex III or cytochrome b-c1 complex), which is a respiratory chain that generates an electrochemical potential coupled to ATP synthesis.</text>
</comment>
<keyword evidence="16" id="KW-0411">Iron-sulfur</keyword>
<dbReference type="InterPro" id="IPR019470">
    <property type="entry name" value="Ubiq_cytC_Rdtase_Fe-S_su_TAT"/>
</dbReference>
<keyword evidence="17 20" id="KW-0472">Membrane</keyword>
<comment type="miscellaneous">
    <text evidence="20">The Rieske protein is a high potential 2Fe-2S protein.</text>
</comment>
<keyword evidence="13 20" id="KW-0249">Electron transport</keyword>
<dbReference type="InterPro" id="IPR006317">
    <property type="entry name" value="Ubiquinol_cyt_c_Rdtase_Fe-S-su"/>
</dbReference>
<dbReference type="PROSITE" id="PS51296">
    <property type="entry name" value="RIESKE"/>
    <property type="match status" value="1"/>
</dbReference>
<evidence type="ECO:0000256" key="7">
    <source>
        <dbReference type="ARBA" id="ARBA00022448"/>
    </source>
</evidence>
<evidence type="ECO:0000256" key="11">
    <source>
        <dbReference type="ARBA" id="ARBA00022723"/>
    </source>
</evidence>
<evidence type="ECO:0000256" key="5">
    <source>
        <dbReference type="ARBA" id="ARBA00012951"/>
    </source>
</evidence>
<feature type="transmembrane region" description="Helical" evidence="20">
    <location>
        <begin position="24"/>
        <end position="45"/>
    </location>
</feature>
<evidence type="ECO:0000256" key="20">
    <source>
        <dbReference type="RuleBase" id="RU004494"/>
    </source>
</evidence>
<comment type="cofactor">
    <cofactor evidence="20">
        <name>[2Fe-2S] cluster</name>
        <dbReference type="ChEBI" id="CHEBI:190135"/>
    </cofactor>
    <text evidence="20">Binds 1 [2Fe-2S] cluster per subunit.</text>
</comment>
<dbReference type="InterPro" id="IPR017941">
    <property type="entry name" value="Rieske_2Fe-2S"/>
</dbReference>
<dbReference type="EMBL" id="CP133270">
    <property type="protein sequence ID" value="WVX66508.1"/>
    <property type="molecule type" value="Genomic_DNA"/>
</dbReference>